<proteinExistence type="predicted"/>
<keyword evidence="3" id="KW-1185">Reference proteome</keyword>
<evidence type="ECO:0000313" key="2">
    <source>
        <dbReference type="EMBL" id="PXX79726.1"/>
    </source>
</evidence>
<organism evidence="2 3">
    <name type="scientific">Dielma fastidiosa</name>
    <dbReference type="NCBI Taxonomy" id="1034346"/>
    <lineage>
        <taxon>Bacteria</taxon>
        <taxon>Bacillati</taxon>
        <taxon>Bacillota</taxon>
        <taxon>Erysipelotrichia</taxon>
        <taxon>Erysipelotrichales</taxon>
        <taxon>Erysipelotrichaceae</taxon>
        <taxon>Dielma</taxon>
    </lineage>
</organism>
<evidence type="ECO:0000259" key="1">
    <source>
        <dbReference type="Pfam" id="PF14594"/>
    </source>
</evidence>
<dbReference type="OrthoDB" id="9255846at2"/>
<dbReference type="STRING" id="1034346.GCA_000313565_00792"/>
<gene>
    <name evidence="2" type="ORF">DES51_105200</name>
</gene>
<sequence length="328" mass="37196">MMYLYRNFKLVEIIAAYLSLEYVLKHRGAGTFTLTLNDGDVARSFFQNDILMIGDDAFIVENIHVFSDDGANTYEISGLHINSLLSRRVIKAVTFKTNASYESQVETLLNDTFINPEDMDRKVDGFVFNAQGIETSPAVEYTLENMEVAETVNTALSRAELGYTIDYIPEEELYSFRLIQGEDKTDDVIFSDRNNNISNKDVYQQQQDTKNVGYLNNDGVLTSKGAAAGIERREFIVEGADITVIDERLADSKPLISAEFEVIDNELYQYGRDYKLGDVVTFEDYESNLIAQRPLLEVSFYCTDTITRTTTFGDSIPTIFDKLKKKGR</sequence>
<evidence type="ECO:0000313" key="3">
    <source>
        <dbReference type="Proteomes" id="UP000247612"/>
    </source>
</evidence>
<reference evidence="2 3" key="1">
    <citation type="submission" date="2018-05" db="EMBL/GenBank/DDBJ databases">
        <title>Genomic Encyclopedia of Type Strains, Phase IV (KMG-IV): sequencing the most valuable type-strain genomes for metagenomic binning, comparative biology and taxonomic classification.</title>
        <authorList>
            <person name="Goeker M."/>
        </authorList>
    </citation>
    <scope>NUCLEOTIDE SEQUENCE [LARGE SCALE GENOMIC DNA]</scope>
    <source>
        <strain evidence="2 3">JC118</strain>
    </source>
</reference>
<dbReference type="Proteomes" id="UP000247612">
    <property type="component" value="Unassembled WGS sequence"/>
</dbReference>
<dbReference type="Pfam" id="PF14594">
    <property type="entry name" value="Sipho_Gp37"/>
    <property type="match status" value="1"/>
</dbReference>
<dbReference type="RefSeq" id="WP_022937104.1">
    <property type="nucleotide sequence ID" value="NZ_CABKRQ010000002.1"/>
</dbReference>
<dbReference type="InterPro" id="IPR029432">
    <property type="entry name" value="Gp28/Gp37-like_dom"/>
</dbReference>
<dbReference type="AlphaFoldDB" id="A0A318KVN1"/>
<protein>
    <submittedName>
        <fullName evidence="2">ReqiPepy6 Gp37-like protein</fullName>
    </submittedName>
</protein>
<dbReference type="EMBL" id="QJKH01000005">
    <property type="protein sequence ID" value="PXX79726.1"/>
    <property type="molecule type" value="Genomic_DNA"/>
</dbReference>
<comment type="caution">
    <text evidence="2">The sequence shown here is derived from an EMBL/GenBank/DDBJ whole genome shotgun (WGS) entry which is preliminary data.</text>
</comment>
<feature type="domain" description="Gp28/Gp37-like" evidence="1">
    <location>
        <begin position="7"/>
        <end position="298"/>
    </location>
</feature>
<accession>A0A318KVN1</accession>
<name>A0A318KVN1_9FIRM</name>